<dbReference type="InterPro" id="IPR029058">
    <property type="entry name" value="AB_hydrolase_fold"/>
</dbReference>
<proteinExistence type="predicted"/>
<dbReference type="GO" id="GO:0080032">
    <property type="term" value="F:methyl jasmonate esterase activity"/>
    <property type="evidence" value="ECO:0007669"/>
    <property type="project" value="TreeGrafter"/>
</dbReference>
<dbReference type="OrthoDB" id="408373at2759"/>
<name>A0A2G9H9K3_9LAMI</name>
<evidence type="ECO:0000313" key="2">
    <source>
        <dbReference type="EMBL" id="PIN14196.1"/>
    </source>
</evidence>
<dbReference type="GO" id="GO:0080031">
    <property type="term" value="F:methyl salicylate esterase activity"/>
    <property type="evidence" value="ECO:0007669"/>
    <property type="project" value="TreeGrafter"/>
</dbReference>
<dbReference type="Gene3D" id="3.40.50.1820">
    <property type="entry name" value="alpha/beta hydrolase"/>
    <property type="match status" value="2"/>
</dbReference>
<protein>
    <recommendedName>
        <fullName evidence="1">AB hydrolase-1 domain-containing protein</fullName>
    </recommendedName>
</protein>
<keyword evidence="3" id="KW-1185">Reference proteome</keyword>
<dbReference type="InterPro" id="IPR000073">
    <property type="entry name" value="AB_hydrolase_1"/>
</dbReference>
<reference evidence="3" key="1">
    <citation type="journal article" date="2018" name="Gigascience">
        <title>Genome assembly of the Pink Ipe (Handroanthus impetiginosus, Bignoniaceae), a highly valued, ecologically keystone Neotropical timber forest tree.</title>
        <authorList>
            <person name="Silva-Junior O.B."/>
            <person name="Grattapaglia D."/>
            <person name="Novaes E."/>
            <person name="Collevatti R.G."/>
        </authorList>
    </citation>
    <scope>NUCLEOTIDE SEQUENCE [LARGE SCALE GENOMIC DNA]</scope>
    <source>
        <strain evidence="3">cv. UFG-1</strain>
    </source>
</reference>
<organism evidence="2 3">
    <name type="scientific">Handroanthus impetiginosus</name>
    <dbReference type="NCBI Taxonomy" id="429701"/>
    <lineage>
        <taxon>Eukaryota</taxon>
        <taxon>Viridiplantae</taxon>
        <taxon>Streptophyta</taxon>
        <taxon>Embryophyta</taxon>
        <taxon>Tracheophyta</taxon>
        <taxon>Spermatophyta</taxon>
        <taxon>Magnoliopsida</taxon>
        <taxon>eudicotyledons</taxon>
        <taxon>Gunneridae</taxon>
        <taxon>Pentapetalae</taxon>
        <taxon>asterids</taxon>
        <taxon>lamiids</taxon>
        <taxon>Lamiales</taxon>
        <taxon>Bignoniaceae</taxon>
        <taxon>Crescentiina</taxon>
        <taxon>Tabebuia alliance</taxon>
        <taxon>Handroanthus</taxon>
    </lineage>
</organism>
<accession>A0A2G9H9K3</accession>
<dbReference type="EMBL" id="NKXS01002329">
    <property type="protein sequence ID" value="PIN14196.1"/>
    <property type="molecule type" value="Genomic_DNA"/>
</dbReference>
<dbReference type="GO" id="GO:0080030">
    <property type="term" value="F:methyl indole-3-acetate esterase activity"/>
    <property type="evidence" value="ECO:0007669"/>
    <property type="project" value="TreeGrafter"/>
</dbReference>
<dbReference type="Proteomes" id="UP000231279">
    <property type="component" value="Unassembled WGS sequence"/>
</dbReference>
<dbReference type="InterPro" id="IPR045889">
    <property type="entry name" value="MES/HNL"/>
</dbReference>
<evidence type="ECO:0000313" key="3">
    <source>
        <dbReference type="Proteomes" id="UP000231279"/>
    </source>
</evidence>
<dbReference type="AlphaFoldDB" id="A0A2G9H9K3"/>
<dbReference type="Pfam" id="PF00561">
    <property type="entry name" value="Abhydrolase_1"/>
    <property type="match status" value="1"/>
</dbReference>
<comment type="caution">
    <text evidence="2">The sequence shown here is derived from an EMBL/GenBank/DDBJ whole genome shotgun (WGS) entry which is preliminary data.</text>
</comment>
<dbReference type="PANTHER" id="PTHR10992">
    <property type="entry name" value="METHYLESTERASE FAMILY MEMBER"/>
    <property type="match status" value="1"/>
</dbReference>
<feature type="domain" description="AB hydrolase-1" evidence="1">
    <location>
        <begin position="20"/>
        <end position="129"/>
    </location>
</feature>
<dbReference type="SUPFAM" id="SSF53474">
    <property type="entry name" value="alpha/beta-Hydrolases"/>
    <property type="match status" value="1"/>
</dbReference>
<dbReference type="STRING" id="429701.A0A2G9H9K3"/>
<gene>
    <name evidence="2" type="ORF">CDL12_13173</name>
</gene>
<sequence>MTHFVNPTTSHLQNPNSRKHFVLVHELGHGAWCWYKLAPLLRSSGHNITSIDLAALGIDPKLVLDVPLTSKYFSPLIRFMDSLFSHEEAILVGHTCGGLAITQAMEKFSSRISCAIFDWTLATLLVRPSHVYGAGDQQRTIKLSSKNYGSVSRVSVMIDQDKVLKRYFQRWMIEQNPPDEVREIAGSDHMVMMSKTYELFVQLEDISWKYS</sequence>
<dbReference type="GO" id="GO:0009696">
    <property type="term" value="P:salicylic acid metabolic process"/>
    <property type="evidence" value="ECO:0007669"/>
    <property type="project" value="TreeGrafter"/>
</dbReference>
<dbReference type="GO" id="GO:0009694">
    <property type="term" value="P:jasmonic acid metabolic process"/>
    <property type="evidence" value="ECO:0007669"/>
    <property type="project" value="TreeGrafter"/>
</dbReference>
<evidence type="ECO:0000259" key="1">
    <source>
        <dbReference type="Pfam" id="PF00561"/>
    </source>
</evidence>
<dbReference type="PANTHER" id="PTHR10992:SF1002">
    <property type="entry name" value="SALICYLIC ACID-BINDING PROTEIN 2-LIKE"/>
    <property type="match status" value="1"/>
</dbReference>